<dbReference type="EMBL" id="UINC01028564">
    <property type="protein sequence ID" value="SVB09761.1"/>
    <property type="molecule type" value="Genomic_DNA"/>
</dbReference>
<evidence type="ECO:0000256" key="3">
    <source>
        <dbReference type="ARBA" id="ARBA00022692"/>
    </source>
</evidence>
<organism evidence="7">
    <name type="scientific">marine metagenome</name>
    <dbReference type="NCBI Taxonomy" id="408172"/>
    <lineage>
        <taxon>unclassified sequences</taxon>
        <taxon>metagenomes</taxon>
        <taxon>ecological metagenomes</taxon>
    </lineage>
</organism>
<keyword evidence="4 6" id="KW-1133">Transmembrane helix</keyword>
<evidence type="ECO:0000313" key="7">
    <source>
        <dbReference type="EMBL" id="SVB09761.1"/>
    </source>
</evidence>
<reference evidence="7" key="1">
    <citation type="submission" date="2018-05" db="EMBL/GenBank/DDBJ databases">
        <authorList>
            <person name="Lanie J.A."/>
            <person name="Ng W.-L."/>
            <person name="Kazmierczak K.M."/>
            <person name="Andrzejewski T.M."/>
            <person name="Davidsen T.M."/>
            <person name="Wayne K.J."/>
            <person name="Tettelin H."/>
            <person name="Glass J.I."/>
            <person name="Rusch D."/>
            <person name="Podicherti R."/>
            <person name="Tsui H.-C.T."/>
            <person name="Winkler M.E."/>
        </authorList>
    </citation>
    <scope>NUCLEOTIDE SEQUENCE</scope>
</reference>
<evidence type="ECO:0000256" key="4">
    <source>
        <dbReference type="ARBA" id="ARBA00022989"/>
    </source>
</evidence>
<name>A0A382B8B5_9ZZZZ</name>
<proteinExistence type="predicted"/>
<keyword evidence="3 6" id="KW-0812">Transmembrane</keyword>
<sequence length="196" mass="21965">MDLRIIFLATYEMILSVVFGLLTIFLVNKMFNWTLLKSDSENSLAKGNISMGIFAGTLVVCNLMLVQPSILPSINTLQTMLTGRESMDLSLILISFGFFLFFYLVTTVLSIGVLFAATWLYLKATVNIDEIKEIKKNNMAVSIMLSLVILGMTLFIQPSVSRFIASFVRYDLSLVKNSDELRQGEVAPPMEKINPE</sequence>
<feature type="transmembrane region" description="Helical" evidence="6">
    <location>
        <begin position="143"/>
        <end position="165"/>
    </location>
</feature>
<dbReference type="AlphaFoldDB" id="A0A382B8B5"/>
<keyword evidence="5 6" id="KW-0472">Membrane</keyword>
<dbReference type="Pfam" id="PF03994">
    <property type="entry name" value="DUF350"/>
    <property type="match status" value="1"/>
</dbReference>
<keyword evidence="2" id="KW-1003">Cell membrane</keyword>
<dbReference type="GO" id="GO:0005886">
    <property type="term" value="C:plasma membrane"/>
    <property type="evidence" value="ECO:0007669"/>
    <property type="project" value="UniProtKB-SubCell"/>
</dbReference>
<evidence type="ECO:0000256" key="1">
    <source>
        <dbReference type="ARBA" id="ARBA00004651"/>
    </source>
</evidence>
<evidence type="ECO:0000256" key="2">
    <source>
        <dbReference type="ARBA" id="ARBA00022475"/>
    </source>
</evidence>
<comment type="subcellular location">
    <subcellularLocation>
        <location evidence="1">Cell membrane</location>
        <topology evidence="1">Multi-pass membrane protein</topology>
    </subcellularLocation>
</comment>
<feature type="transmembrane region" description="Helical" evidence="6">
    <location>
        <begin position="91"/>
        <end position="122"/>
    </location>
</feature>
<feature type="transmembrane region" description="Helical" evidence="6">
    <location>
        <begin position="6"/>
        <end position="28"/>
    </location>
</feature>
<accession>A0A382B8B5</accession>
<protein>
    <recommendedName>
        <fullName evidence="8">DUF350 domain-containing protein</fullName>
    </recommendedName>
</protein>
<evidence type="ECO:0000256" key="6">
    <source>
        <dbReference type="SAM" id="Phobius"/>
    </source>
</evidence>
<evidence type="ECO:0000256" key="5">
    <source>
        <dbReference type="ARBA" id="ARBA00023136"/>
    </source>
</evidence>
<gene>
    <name evidence="7" type="ORF">METZ01_LOCUS162615</name>
</gene>
<evidence type="ECO:0008006" key="8">
    <source>
        <dbReference type="Google" id="ProtNLM"/>
    </source>
</evidence>
<dbReference type="InterPro" id="IPR007140">
    <property type="entry name" value="DUF350"/>
</dbReference>
<feature type="transmembrane region" description="Helical" evidence="6">
    <location>
        <begin position="49"/>
        <end position="71"/>
    </location>
</feature>